<evidence type="ECO:0000256" key="7">
    <source>
        <dbReference type="ARBA" id="ARBA00022884"/>
    </source>
</evidence>
<reference evidence="11" key="1">
    <citation type="journal article" date="2014" name="Front. Microbiol.">
        <title>High frequency of phylogenetically diverse reductive dehalogenase-homologous genes in deep subseafloor sedimentary metagenomes.</title>
        <authorList>
            <person name="Kawai M."/>
            <person name="Futagami T."/>
            <person name="Toyoda A."/>
            <person name="Takaki Y."/>
            <person name="Nishi S."/>
            <person name="Hori S."/>
            <person name="Arai W."/>
            <person name="Tsubouchi T."/>
            <person name="Morono Y."/>
            <person name="Uchiyama I."/>
            <person name="Ito T."/>
            <person name="Fujiyama A."/>
            <person name="Inagaki F."/>
            <person name="Takami H."/>
        </authorList>
    </citation>
    <scope>NUCLEOTIDE SEQUENCE</scope>
    <source>
        <strain evidence="11">Expedition CK06-06</strain>
    </source>
</reference>
<evidence type="ECO:0000256" key="9">
    <source>
        <dbReference type="ARBA" id="ARBA00023146"/>
    </source>
</evidence>
<dbReference type="AlphaFoldDB" id="X1QGX6"/>
<evidence type="ECO:0000256" key="6">
    <source>
        <dbReference type="ARBA" id="ARBA00022840"/>
    </source>
</evidence>
<keyword evidence="7" id="KW-0694">RNA-binding</keyword>
<evidence type="ECO:0000256" key="5">
    <source>
        <dbReference type="ARBA" id="ARBA00022741"/>
    </source>
</evidence>
<comment type="similarity">
    <text evidence="1">Belongs to the class-II aminoacyl-tRNA synthetase family.</text>
</comment>
<dbReference type="GO" id="GO:0005829">
    <property type="term" value="C:cytosol"/>
    <property type="evidence" value="ECO:0007669"/>
    <property type="project" value="TreeGrafter"/>
</dbReference>
<dbReference type="CDD" id="cd00673">
    <property type="entry name" value="AlaRS_core"/>
    <property type="match status" value="1"/>
</dbReference>
<dbReference type="GO" id="GO:0005524">
    <property type="term" value="F:ATP binding"/>
    <property type="evidence" value="ECO:0007669"/>
    <property type="project" value="UniProtKB-KW"/>
</dbReference>
<keyword evidence="5" id="KW-0547">Nucleotide-binding</keyword>
<keyword evidence="4" id="KW-0436">Ligase</keyword>
<evidence type="ECO:0000259" key="10">
    <source>
        <dbReference type="PROSITE" id="PS50860"/>
    </source>
</evidence>
<dbReference type="InterPro" id="IPR018165">
    <property type="entry name" value="Ala-tRNA-synth_IIc_core"/>
</dbReference>
<keyword evidence="6" id="KW-0067">ATP-binding</keyword>
<dbReference type="InterPro" id="IPR045864">
    <property type="entry name" value="aa-tRNA-synth_II/BPL/LPL"/>
</dbReference>
<name>X1QGX6_9ZZZZ</name>
<accession>X1QGX6</accession>
<dbReference type="SUPFAM" id="SSF55681">
    <property type="entry name" value="Class II aaRS and biotin synthetases"/>
    <property type="match status" value="1"/>
</dbReference>
<comment type="caution">
    <text evidence="11">The sequence shown here is derived from an EMBL/GenBank/DDBJ whole genome shotgun (WGS) entry which is preliminary data.</text>
</comment>
<evidence type="ECO:0000256" key="3">
    <source>
        <dbReference type="ARBA" id="ARBA00022555"/>
    </source>
</evidence>
<evidence type="ECO:0000256" key="8">
    <source>
        <dbReference type="ARBA" id="ARBA00022917"/>
    </source>
</evidence>
<proteinExistence type="inferred from homology"/>
<dbReference type="PROSITE" id="PS50860">
    <property type="entry name" value="AA_TRNA_LIGASE_II_ALA"/>
    <property type="match status" value="1"/>
</dbReference>
<feature type="domain" description="Alanyl-transfer RNA synthetases family profile" evidence="10">
    <location>
        <begin position="2"/>
        <end position="199"/>
    </location>
</feature>
<dbReference type="EC" id="6.1.1.7" evidence="2"/>
<evidence type="ECO:0000256" key="1">
    <source>
        <dbReference type="ARBA" id="ARBA00008226"/>
    </source>
</evidence>
<dbReference type="GO" id="GO:0006419">
    <property type="term" value="P:alanyl-tRNA aminoacylation"/>
    <property type="evidence" value="ECO:0007669"/>
    <property type="project" value="InterPro"/>
</dbReference>
<dbReference type="GO" id="GO:0002161">
    <property type="term" value="F:aminoacyl-tRNA deacylase activity"/>
    <property type="evidence" value="ECO:0007669"/>
    <property type="project" value="TreeGrafter"/>
</dbReference>
<dbReference type="GO" id="GO:0004813">
    <property type="term" value="F:alanine-tRNA ligase activity"/>
    <property type="evidence" value="ECO:0007669"/>
    <property type="project" value="UniProtKB-EC"/>
</dbReference>
<dbReference type="PANTHER" id="PTHR11777:SF9">
    <property type="entry name" value="ALANINE--TRNA LIGASE, CYTOPLASMIC"/>
    <property type="match status" value="1"/>
</dbReference>
<evidence type="ECO:0000256" key="2">
    <source>
        <dbReference type="ARBA" id="ARBA00013168"/>
    </source>
</evidence>
<keyword evidence="3" id="KW-0820">tRNA-binding</keyword>
<keyword evidence="9" id="KW-0030">Aminoacyl-tRNA synthetase</keyword>
<evidence type="ECO:0000256" key="4">
    <source>
        <dbReference type="ARBA" id="ARBA00022598"/>
    </source>
</evidence>
<dbReference type="Gene3D" id="3.30.930.10">
    <property type="entry name" value="Bira Bifunctional Protein, Domain 2"/>
    <property type="match status" value="1"/>
</dbReference>
<protein>
    <recommendedName>
        <fullName evidence="2">alanine--tRNA ligase</fullName>
        <ecNumber evidence="2">6.1.1.7</ecNumber>
    </recommendedName>
</protein>
<dbReference type="InterPro" id="IPR018164">
    <property type="entry name" value="Ala-tRNA-synth_IIc_N"/>
</dbReference>
<organism evidence="11">
    <name type="scientific">marine sediment metagenome</name>
    <dbReference type="NCBI Taxonomy" id="412755"/>
    <lineage>
        <taxon>unclassified sequences</taxon>
        <taxon>metagenomes</taxon>
        <taxon>ecological metagenomes</taxon>
    </lineage>
</organism>
<sequence length="199" mass="22918">MLTSNEIRKRFLDYFEKRAHKVVSGMSLIPQDPTLLFTSAGMVQFKTMFLGKVKLAYHRAASSQICFRTTDIEEVGNTARHLTFFEMLGNFSFGDYFKKEAIEWAWDFLIKEMGLPQEKLYASVYTEDEEAYELWKRYLPEERVVKLGKEDNFWEMGATGPCGPCSEVLIDMGENVGCGKPDCAPGCDCDRWLEVWNLV</sequence>
<dbReference type="PANTHER" id="PTHR11777">
    <property type="entry name" value="ALANYL-TRNA SYNTHETASE"/>
    <property type="match status" value="1"/>
</dbReference>
<keyword evidence="8" id="KW-0648">Protein biosynthesis</keyword>
<dbReference type="EMBL" id="BARV01037388">
    <property type="protein sequence ID" value="GAI50280.1"/>
    <property type="molecule type" value="Genomic_DNA"/>
</dbReference>
<dbReference type="GO" id="GO:0000049">
    <property type="term" value="F:tRNA binding"/>
    <property type="evidence" value="ECO:0007669"/>
    <property type="project" value="UniProtKB-KW"/>
</dbReference>
<gene>
    <name evidence="11" type="ORF">S06H3_57846</name>
</gene>
<feature type="non-terminal residue" evidence="11">
    <location>
        <position position="199"/>
    </location>
</feature>
<dbReference type="InterPro" id="IPR050058">
    <property type="entry name" value="Ala-tRNA_ligase"/>
</dbReference>
<evidence type="ECO:0000313" key="11">
    <source>
        <dbReference type="EMBL" id="GAI50280.1"/>
    </source>
</evidence>
<dbReference type="Pfam" id="PF01411">
    <property type="entry name" value="tRNA-synt_2c"/>
    <property type="match status" value="1"/>
</dbReference>